<dbReference type="Pfam" id="PF08448">
    <property type="entry name" value="PAS_4"/>
    <property type="match status" value="1"/>
</dbReference>
<dbReference type="Gene3D" id="3.30.450.20">
    <property type="entry name" value="PAS domain"/>
    <property type="match status" value="2"/>
</dbReference>
<dbReference type="SUPFAM" id="SSF55785">
    <property type="entry name" value="PYP-like sensor domain (PAS domain)"/>
    <property type="match status" value="1"/>
</dbReference>
<dbReference type="EMBL" id="CP100390">
    <property type="protein sequence ID" value="UZE96202.1"/>
    <property type="molecule type" value="Genomic_DNA"/>
</dbReference>
<dbReference type="Pfam" id="PF13596">
    <property type="entry name" value="PAS_10"/>
    <property type="match status" value="1"/>
</dbReference>
<dbReference type="InterPro" id="IPR000014">
    <property type="entry name" value="PAS"/>
</dbReference>
<dbReference type="InterPro" id="IPR000700">
    <property type="entry name" value="PAS-assoc_C"/>
</dbReference>
<organism evidence="2 3">
    <name type="scientific">Alkalimarinus alittae</name>
    <dbReference type="NCBI Taxonomy" id="2961619"/>
    <lineage>
        <taxon>Bacteria</taxon>
        <taxon>Pseudomonadati</taxon>
        <taxon>Pseudomonadota</taxon>
        <taxon>Gammaproteobacteria</taxon>
        <taxon>Alteromonadales</taxon>
        <taxon>Alteromonadaceae</taxon>
        <taxon>Alkalimarinus</taxon>
    </lineage>
</organism>
<reference evidence="2" key="1">
    <citation type="submission" date="2022-06" db="EMBL/GenBank/DDBJ databases">
        <title>Alkalimarinus sp. nov., isolated from gut of a Alitta virens.</title>
        <authorList>
            <person name="Yang A.I."/>
            <person name="Shin N.-R."/>
        </authorList>
    </citation>
    <scope>NUCLEOTIDE SEQUENCE</scope>
    <source>
        <strain evidence="2">A2M4</strain>
    </source>
</reference>
<feature type="domain" description="PAC" evidence="1">
    <location>
        <begin position="117"/>
        <end position="169"/>
    </location>
</feature>
<evidence type="ECO:0000313" key="2">
    <source>
        <dbReference type="EMBL" id="UZE96202.1"/>
    </source>
</evidence>
<sequence>MSNDGRWFAVRTMPYRTQDNRIDGVVIVFSDITVAKNASDELFDSRQILLKIIDSIPQRVYWKGRDSVYLGCNQAFAKDCGYEGVDDLIGKTDDQMALPNHYTADDCLVMESGRSMLKLEEALADSEGTRIWLNSNKVPLMDKTGRVAGMLGTYEDISERKRLEENARVLGLSSLQERFDTQSEQLQQAKGKLQEKNG</sequence>
<accession>A0ABY6N2H6</accession>
<dbReference type="RefSeq" id="WP_265047686.1">
    <property type="nucleotide sequence ID" value="NZ_CP100390.1"/>
</dbReference>
<evidence type="ECO:0000259" key="1">
    <source>
        <dbReference type="PROSITE" id="PS50113"/>
    </source>
</evidence>
<dbReference type="NCBIfam" id="TIGR00229">
    <property type="entry name" value="sensory_box"/>
    <property type="match status" value="1"/>
</dbReference>
<keyword evidence="3" id="KW-1185">Reference proteome</keyword>
<name>A0ABY6N2H6_9ALTE</name>
<dbReference type="InterPro" id="IPR035965">
    <property type="entry name" value="PAS-like_dom_sf"/>
</dbReference>
<evidence type="ECO:0000313" key="3">
    <source>
        <dbReference type="Proteomes" id="UP001163739"/>
    </source>
</evidence>
<dbReference type="Proteomes" id="UP001163739">
    <property type="component" value="Chromosome"/>
</dbReference>
<gene>
    <name evidence="2" type="ORF">NKI27_00205</name>
</gene>
<dbReference type="PROSITE" id="PS50113">
    <property type="entry name" value="PAC"/>
    <property type="match status" value="2"/>
</dbReference>
<protein>
    <submittedName>
        <fullName evidence="2">PAS domain-containing protein</fullName>
    </submittedName>
</protein>
<feature type="domain" description="PAC" evidence="1">
    <location>
        <begin position="1"/>
        <end position="44"/>
    </location>
</feature>
<proteinExistence type="predicted"/>
<dbReference type="InterPro" id="IPR013656">
    <property type="entry name" value="PAS_4"/>
</dbReference>